<dbReference type="HOGENOM" id="CLU_004826_6_1_1"/>
<dbReference type="Gene3D" id="2.10.25.10">
    <property type="entry name" value="Laminin"/>
    <property type="match status" value="3"/>
</dbReference>
<dbReference type="GO" id="GO:0005112">
    <property type="term" value="F:Notch binding"/>
    <property type="evidence" value="ECO:0000318"/>
    <property type="project" value="GO_Central"/>
</dbReference>
<dbReference type="InParanoid" id="A7S2E6"/>
<dbReference type="Pfam" id="PF00008">
    <property type="entry name" value="EGF"/>
    <property type="match status" value="3"/>
</dbReference>
<dbReference type="InterPro" id="IPR001881">
    <property type="entry name" value="EGF-like_Ca-bd_dom"/>
</dbReference>
<dbReference type="GO" id="GO:0005509">
    <property type="term" value="F:calcium ion binding"/>
    <property type="evidence" value="ECO:0007669"/>
    <property type="project" value="InterPro"/>
</dbReference>
<dbReference type="SMART" id="SM00179">
    <property type="entry name" value="EGF_CA"/>
    <property type="match status" value="2"/>
</dbReference>
<dbReference type="OMA" id="CIPEFTG"/>
<dbReference type="KEGG" id="nve:5513955"/>
<feature type="disulfide bond" evidence="5">
    <location>
        <begin position="58"/>
        <end position="67"/>
    </location>
</feature>
<dbReference type="eggNOG" id="KOG1217">
    <property type="taxonomic scope" value="Eukaryota"/>
</dbReference>
<keyword evidence="3" id="KW-0677">Repeat</keyword>
<dbReference type="PROSITE" id="PS00010">
    <property type="entry name" value="ASX_HYDROXYL"/>
    <property type="match status" value="2"/>
</dbReference>
<evidence type="ECO:0000259" key="6">
    <source>
        <dbReference type="PROSITE" id="PS50026"/>
    </source>
</evidence>
<evidence type="ECO:0000256" key="5">
    <source>
        <dbReference type="PROSITE-ProRule" id="PRU00076"/>
    </source>
</evidence>
<dbReference type="EMBL" id="DS469568">
    <property type="protein sequence ID" value="EDO42132.1"/>
    <property type="molecule type" value="Genomic_DNA"/>
</dbReference>
<dbReference type="InterPro" id="IPR018097">
    <property type="entry name" value="EGF_Ca-bd_CS"/>
</dbReference>
<protein>
    <recommendedName>
        <fullName evidence="6">EGF-like domain-containing protein</fullName>
    </recommendedName>
</protein>
<dbReference type="PROSITE" id="PS01187">
    <property type="entry name" value="EGF_CA"/>
    <property type="match status" value="1"/>
</dbReference>
<feature type="domain" description="EGF-like" evidence="6">
    <location>
        <begin position="1"/>
        <end position="30"/>
    </location>
</feature>
<reference evidence="7 8" key="1">
    <citation type="journal article" date="2007" name="Science">
        <title>Sea anemone genome reveals ancestral eumetazoan gene repertoire and genomic organization.</title>
        <authorList>
            <person name="Putnam N.H."/>
            <person name="Srivastava M."/>
            <person name="Hellsten U."/>
            <person name="Dirks B."/>
            <person name="Chapman J."/>
            <person name="Salamov A."/>
            <person name="Terry A."/>
            <person name="Shapiro H."/>
            <person name="Lindquist E."/>
            <person name="Kapitonov V.V."/>
            <person name="Jurka J."/>
            <person name="Genikhovich G."/>
            <person name="Grigoriev I.V."/>
            <person name="Lucas S.M."/>
            <person name="Steele R.E."/>
            <person name="Finnerty J.R."/>
            <person name="Technau U."/>
            <person name="Martindale M.Q."/>
            <person name="Rokhsar D.S."/>
        </authorList>
    </citation>
    <scope>NUCLEOTIDE SEQUENCE [LARGE SCALE GENOMIC DNA]</scope>
    <source>
        <strain evidence="8">CH2 X CH6</strain>
    </source>
</reference>
<comment type="caution">
    <text evidence="5">Lacks conserved residue(s) required for the propagation of feature annotation.</text>
</comment>
<dbReference type="Proteomes" id="UP000001593">
    <property type="component" value="Unassembled WGS sequence"/>
</dbReference>
<keyword evidence="2 5" id="KW-0245">EGF-like domain</keyword>
<dbReference type="PRINTS" id="PR00010">
    <property type="entry name" value="EGFBLOOD"/>
</dbReference>
<name>A7S2E6_NEMVE</name>
<dbReference type="SUPFAM" id="SSF57196">
    <property type="entry name" value="EGF/Laminin"/>
    <property type="match status" value="3"/>
</dbReference>
<dbReference type="PROSITE" id="PS01186">
    <property type="entry name" value="EGF_2"/>
    <property type="match status" value="2"/>
</dbReference>
<dbReference type="FunFam" id="2.10.25.10:FF:000754">
    <property type="entry name" value="Predicted protein"/>
    <property type="match status" value="1"/>
</dbReference>
<evidence type="ECO:0000256" key="4">
    <source>
        <dbReference type="ARBA" id="ARBA00023157"/>
    </source>
</evidence>
<feature type="disulfide bond" evidence="5">
    <location>
        <begin position="1"/>
        <end position="18"/>
    </location>
</feature>
<dbReference type="InterPro" id="IPR000742">
    <property type="entry name" value="EGF"/>
</dbReference>
<feature type="disulfide bond" evidence="5">
    <location>
        <begin position="96"/>
        <end position="105"/>
    </location>
</feature>
<feature type="disulfide bond" evidence="5">
    <location>
        <begin position="20"/>
        <end position="29"/>
    </location>
</feature>
<dbReference type="CDD" id="cd00054">
    <property type="entry name" value="EGF_CA"/>
    <property type="match status" value="2"/>
</dbReference>
<dbReference type="FunFam" id="2.10.25.10:FF:000520">
    <property type="entry name" value="Predicted protein"/>
    <property type="match status" value="1"/>
</dbReference>
<dbReference type="AlphaFoldDB" id="A7S2E6"/>
<evidence type="ECO:0000256" key="2">
    <source>
        <dbReference type="ARBA" id="ARBA00022536"/>
    </source>
</evidence>
<evidence type="ECO:0000256" key="3">
    <source>
        <dbReference type="ARBA" id="ARBA00022737"/>
    </source>
</evidence>
<proteinExistence type="inferred from homology"/>
<evidence type="ECO:0000313" key="7">
    <source>
        <dbReference type="EMBL" id="EDO42132.1"/>
    </source>
</evidence>
<evidence type="ECO:0000256" key="1">
    <source>
        <dbReference type="ARBA" id="ARBA00006373"/>
    </source>
</evidence>
<feature type="domain" description="EGF-like" evidence="6">
    <location>
        <begin position="32"/>
        <end position="68"/>
    </location>
</feature>
<dbReference type="SMART" id="SM00181">
    <property type="entry name" value="EGF"/>
    <property type="match status" value="3"/>
</dbReference>
<comment type="similarity">
    <text evidence="1">Belongs to the EGF domain peptide family.</text>
</comment>
<sequence>CSNGGTCEVDCKTLRPRCHCPAGFSGDKCENNDDKCKSSPCKNAGTCVDGINQYSCTCVAGFTGKNCETDIDECASGPCQNGATCNDGVNNYTCLCIPEFTGTNCETSKQYFVF</sequence>
<feature type="domain" description="EGF-like" evidence="6">
    <location>
        <begin position="70"/>
        <end position="106"/>
    </location>
</feature>
<organism evidence="7 8">
    <name type="scientific">Nematostella vectensis</name>
    <name type="common">Starlet sea anemone</name>
    <dbReference type="NCBI Taxonomy" id="45351"/>
    <lineage>
        <taxon>Eukaryota</taxon>
        <taxon>Metazoa</taxon>
        <taxon>Cnidaria</taxon>
        <taxon>Anthozoa</taxon>
        <taxon>Hexacorallia</taxon>
        <taxon>Actiniaria</taxon>
        <taxon>Edwardsiidae</taxon>
        <taxon>Nematostella</taxon>
    </lineage>
</organism>
<accession>A7S2E6</accession>
<keyword evidence="4 5" id="KW-1015">Disulfide bond</keyword>
<dbReference type="InterPro" id="IPR051022">
    <property type="entry name" value="Notch_Cell-Fate_Det"/>
</dbReference>
<gene>
    <name evidence="7" type="ORF">NEMVEDRAFT_v1g101796</name>
</gene>
<dbReference type="PANTHER" id="PTHR24049">
    <property type="entry name" value="CRUMBS FAMILY MEMBER"/>
    <property type="match status" value="1"/>
</dbReference>
<dbReference type="InterPro" id="IPR000152">
    <property type="entry name" value="EGF-type_Asp/Asn_hydroxyl_site"/>
</dbReference>
<evidence type="ECO:0000313" key="8">
    <source>
        <dbReference type="Proteomes" id="UP000001593"/>
    </source>
</evidence>
<feature type="non-terminal residue" evidence="7">
    <location>
        <position position="114"/>
    </location>
</feature>
<dbReference type="PROSITE" id="PS00022">
    <property type="entry name" value="EGF_1"/>
    <property type="match status" value="3"/>
</dbReference>
<keyword evidence="8" id="KW-1185">Reference proteome</keyword>
<dbReference type="PhylomeDB" id="A7S2E6"/>
<dbReference type="STRING" id="45351.A7S2E6"/>
<dbReference type="FunFam" id="2.10.25.10:FF:001001">
    <property type="entry name" value="Predicted protein"/>
    <property type="match status" value="1"/>
</dbReference>
<dbReference type="PROSITE" id="PS50026">
    <property type="entry name" value="EGF_3"/>
    <property type="match status" value="3"/>
</dbReference>